<dbReference type="GO" id="GO:0005524">
    <property type="term" value="F:ATP binding"/>
    <property type="evidence" value="ECO:0007669"/>
    <property type="project" value="UniProtKB-KW"/>
</dbReference>
<dbReference type="EMBL" id="CP000909">
    <property type="protein sequence ID" value="ABY36711.1"/>
    <property type="molecule type" value="Genomic_DNA"/>
</dbReference>
<keyword evidence="5" id="KW-0547">Nucleotide-binding</keyword>
<dbReference type="CDD" id="cd00082">
    <property type="entry name" value="HisKA"/>
    <property type="match status" value="1"/>
</dbReference>
<dbReference type="Proteomes" id="UP000002008">
    <property type="component" value="Chromosome"/>
</dbReference>
<dbReference type="SMART" id="SM00387">
    <property type="entry name" value="HATPase_c"/>
    <property type="match status" value="1"/>
</dbReference>
<feature type="transmembrane region" description="Helical" evidence="10">
    <location>
        <begin position="243"/>
        <end position="266"/>
    </location>
</feature>
<gene>
    <name evidence="12" type="ordered locus">Caur_3527</name>
</gene>
<evidence type="ECO:0000256" key="2">
    <source>
        <dbReference type="ARBA" id="ARBA00012438"/>
    </source>
</evidence>
<dbReference type="eggNOG" id="COG3212">
    <property type="taxonomic scope" value="Bacteria"/>
</dbReference>
<dbReference type="GO" id="GO:0007234">
    <property type="term" value="P:osmosensory signaling via phosphorelay pathway"/>
    <property type="evidence" value="ECO:0000318"/>
    <property type="project" value="GO_Central"/>
</dbReference>
<dbReference type="InterPro" id="IPR036890">
    <property type="entry name" value="HATPase_C_sf"/>
</dbReference>
<dbReference type="InterPro" id="IPR004358">
    <property type="entry name" value="Sig_transdc_His_kin-like_C"/>
</dbReference>
<dbReference type="InParanoid" id="A9WA29"/>
<keyword evidence="8" id="KW-0902">Two-component regulatory system</keyword>
<evidence type="ECO:0000313" key="12">
    <source>
        <dbReference type="EMBL" id="ABY36711.1"/>
    </source>
</evidence>
<dbReference type="Pfam" id="PF00512">
    <property type="entry name" value="HisKA"/>
    <property type="match status" value="1"/>
</dbReference>
<keyword evidence="13" id="KW-1185">Reference proteome</keyword>
<dbReference type="GO" id="GO:0000155">
    <property type="term" value="F:phosphorelay sensor kinase activity"/>
    <property type="evidence" value="ECO:0007669"/>
    <property type="project" value="InterPro"/>
</dbReference>
<dbReference type="Gene3D" id="3.10.450.40">
    <property type="match status" value="1"/>
</dbReference>
<dbReference type="SUPFAM" id="SSF47384">
    <property type="entry name" value="Homodimeric domain of signal transducing histidine kinase"/>
    <property type="match status" value="1"/>
</dbReference>
<dbReference type="InterPro" id="IPR025711">
    <property type="entry name" value="PepSY"/>
</dbReference>
<dbReference type="Gene3D" id="3.30.565.10">
    <property type="entry name" value="Histidine kinase-like ATPase, C-terminal domain"/>
    <property type="match status" value="1"/>
</dbReference>
<dbReference type="InterPro" id="IPR050351">
    <property type="entry name" value="BphY/WalK/GraS-like"/>
</dbReference>
<dbReference type="GO" id="GO:0000156">
    <property type="term" value="F:phosphorelay response regulator activity"/>
    <property type="evidence" value="ECO:0000318"/>
    <property type="project" value="GO_Central"/>
</dbReference>
<accession>A9WA29</accession>
<dbReference type="FunFam" id="1.10.287.130:FF:000001">
    <property type="entry name" value="Two-component sensor histidine kinase"/>
    <property type="match status" value="1"/>
</dbReference>
<dbReference type="PRINTS" id="PR00344">
    <property type="entry name" value="BCTRLSENSOR"/>
</dbReference>
<dbReference type="AlphaFoldDB" id="A9WA29"/>
<feature type="domain" description="Histidine kinase" evidence="11">
    <location>
        <begin position="286"/>
        <end position="500"/>
    </location>
</feature>
<dbReference type="STRING" id="324602.Caur_3527"/>
<proteinExistence type="predicted"/>
<evidence type="ECO:0000256" key="10">
    <source>
        <dbReference type="SAM" id="Phobius"/>
    </source>
</evidence>
<evidence type="ECO:0000256" key="7">
    <source>
        <dbReference type="ARBA" id="ARBA00022840"/>
    </source>
</evidence>
<keyword evidence="7" id="KW-0067">ATP-binding</keyword>
<evidence type="ECO:0000256" key="1">
    <source>
        <dbReference type="ARBA" id="ARBA00000085"/>
    </source>
</evidence>
<dbReference type="PANTHER" id="PTHR42878:SF7">
    <property type="entry name" value="SENSOR HISTIDINE KINASE GLRK"/>
    <property type="match status" value="1"/>
</dbReference>
<evidence type="ECO:0000256" key="9">
    <source>
        <dbReference type="ARBA" id="ARBA00023136"/>
    </source>
</evidence>
<dbReference type="SUPFAM" id="SSF55874">
    <property type="entry name" value="ATPase domain of HSP90 chaperone/DNA topoisomerase II/histidine kinase"/>
    <property type="match status" value="1"/>
</dbReference>
<evidence type="ECO:0000256" key="6">
    <source>
        <dbReference type="ARBA" id="ARBA00022777"/>
    </source>
</evidence>
<dbReference type="eggNOG" id="COG2205">
    <property type="taxonomic scope" value="Bacteria"/>
</dbReference>
<comment type="catalytic activity">
    <reaction evidence="1">
        <text>ATP + protein L-histidine = ADP + protein N-phospho-L-histidine.</text>
        <dbReference type="EC" id="2.7.13.3"/>
    </reaction>
</comment>
<dbReference type="InterPro" id="IPR036097">
    <property type="entry name" value="HisK_dim/P_sf"/>
</dbReference>
<keyword evidence="10" id="KW-1133">Transmembrane helix</keyword>
<organism evidence="12 13">
    <name type="scientific">Chloroflexus aurantiacus (strain ATCC 29366 / DSM 635 / J-10-fl)</name>
    <dbReference type="NCBI Taxonomy" id="324602"/>
    <lineage>
        <taxon>Bacteria</taxon>
        <taxon>Bacillati</taxon>
        <taxon>Chloroflexota</taxon>
        <taxon>Chloroflexia</taxon>
        <taxon>Chloroflexales</taxon>
        <taxon>Chloroflexineae</taxon>
        <taxon>Chloroflexaceae</taxon>
        <taxon>Chloroflexus</taxon>
    </lineage>
</organism>
<feature type="transmembrane region" description="Helical" evidence="10">
    <location>
        <begin position="12"/>
        <end position="36"/>
    </location>
</feature>
<dbReference type="PROSITE" id="PS50109">
    <property type="entry name" value="HIS_KIN"/>
    <property type="match status" value="1"/>
</dbReference>
<evidence type="ECO:0000259" key="11">
    <source>
        <dbReference type="PROSITE" id="PS50109"/>
    </source>
</evidence>
<dbReference type="CDD" id="cd00075">
    <property type="entry name" value="HATPase"/>
    <property type="match status" value="1"/>
</dbReference>
<keyword evidence="10" id="KW-0812">Transmembrane</keyword>
<dbReference type="FunFam" id="3.30.565.10:FF:000006">
    <property type="entry name" value="Sensor histidine kinase WalK"/>
    <property type="match status" value="1"/>
</dbReference>
<dbReference type="Pfam" id="PF02518">
    <property type="entry name" value="HATPase_c"/>
    <property type="match status" value="1"/>
</dbReference>
<evidence type="ECO:0000256" key="4">
    <source>
        <dbReference type="ARBA" id="ARBA00022679"/>
    </source>
</evidence>
<dbReference type="SMART" id="SM00388">
    <property type="entry name" value="HisKA"/>
    <property type="match status" value="1"/>
</dbReference>
<keyword evidence="6 12" id="KW-0418">Kinase</keyword>
<evidence type="ECO:0000256" key="8">
    <source>
        <dbReference type="ARBA" id="ARBA00023012"/>
    </source>
</evidence>
<dbReference type="InterPro" id="IPR003594">
    <property type="entry name" value="HATPase_dom"/>
</dbReference>
<evidence type="ECO:0000313" key="13">
    <source>
        <dbReference type="Proteomes" id="UP000002008"/>
    </source>
</evidence>
<keyword evidence="3" id="KW-0597">Phosphoprotein</keyword>
<keyword evidence="4 12" id="KW-0808">Transferase</keyword>
<dbReference type="Pfam" id="PF03413">
    <property type="entry name" value="PepSY"/>
    <property type="match status" value="1"/>
</dbReference>
<evidence type="ECO:0000256" key="3">
    <source>
        <dbReference type="ARBA" id="ARBA00022553"/>
    </source>
</evidence>
<dbReference type="KEGG" id="cau:Caur_3527"/>
<evidence type="ECO:0000256" key="5">
    <source>
        <dbReference type="ARBA" id="ARBA00022741"/>
    </source>
</evidence>
<dbReference type="GO" id="GO:0030295">
    <property type="term" value="F:protein kinase activator activity"/>
    <property type="evidence" value="ECO:0000318"/>
    <property type="project" value="GO_Central"/>
</dbReference>
<dbReference type="Gene3D" id="1.10.287.130">
    <property type="match status" value="1"/>
</dbReference>
<dbReference type="EC" id="2.7.13.3" evidence="2"/>
<reference evidence="13" key="1">
    <citation type="journal article" date="2011" name="BMC Genomics">
        <title>Complete genome sequence of the filamentous anoxygenic phototrophic bacterium Chloroflexus aurantiacus.</title>
        <authorList>
            <person name="Tang K.H."/>
            <person name="Barry K."/>
            <person name="Chertkov O."/>
            <person name="Dalin E."/>
            <person name="Han C.S."/>
            <person name="Hauser L.J."/>
            <person name="Honchak B.M."/>
            <person name="Karbach L.E."/>
            <person name="Land M.L."/>
            <person name="Lapidus A."/>
            <person name="Larimer F.W."/>
            <person name="Mikhailova N."/>
            <person name="Pitluck S."/>
            <person name="Pierson B.K."/>
            <person name="Blankenship R.E."/>
        </authorList>
    </citation>
    <scope>NUCLEOTIDE SEQUENCE [LARGE SCALE GENOMIC DNA]</scope>
    <source>
        <strain evidence="13">ATCC 29366 / DSM 635 / J-10-fl</strain>
    </source>
</reference>
<name>A9WA29_CHLAA</name>
<dbReference type="RefSeq" id="WP_012259364.1">
    <property type="nucleotide sequence ID" value="NC_010175.1"/>
</dbReference>
<keyword evidence="9 10" id="KW-0472">Membrane</keyword>
<dbReference type="InterPro" id="IPR003661">
    <property type="entry name" value="HisK_dim/P_dom"/>
</dbReference>
<dbReference type="PANTHER" id="PTHR42878">
    <property type="entry name" value="TWO-COMPONENT HISTIDINE KINASE"/>
    <property type="match status" value="1"/>
</dbReference>
<dbReference type="InterPro" id="IPR005467">
    <property type="entry name" value="His_kinase_dom"/>
</dbReference>
<protein>
    <recommendedName>
        <fullName evidence="2">histidine kinase</fullName>
        <ecNumber evidence="2">2.7.13.3</ecNumber>
    </recommendedName>
</protein>
<dbReference type="EnsemblBacteria" id="ABY36711">
    <property type="protein sequence ID" value="ABY36711"/>
    <property type="gene ID" value="Caur_3527"/>
</dbReference>
<dbReference type="PATRIC" id="fig|324602.8.peg.3974"/>
<sequence length="502" mass="54773">MFRGLRWQFTLFYACAAVAIIALIGGGTYVSVAGYFERITDLALQHKMVHEFHALNAPLPPELAHADADWSLLRSANTTNRNRRLSADEAAQIALSVRGGEIREVKLDDSYYEVKLRDGSEIEIDAYSGKIIEIKLKGEATTTIPTSPALPSAYDAELASIFVLPLDEQGRILFNPNPAALPMPAHQEALAAALRNGSDIRTIETTTGQRVRLLTYRLTRPDGPAALQLGRLLTDQEQVLRQLVSGLIGLGLFGAVIIGFAGWWLAGRSLRPAEEAWVRQTRFIASASHELRAPLTLIRASAEVALRHADDPDQRELLSDVLSESDHMRRLVDDLLTLSRLDSGALVLQRQPVSLPSFLADLHRQVRRLGEEKGIAIQLAPITGTVLADPDRLRQVLLILIDNALRYTPSGGVITIATEPAGKQIRLSVSDNGCGIAPEHLPHLFERFYRVDVARNRSDGHAGLGLAIAKGLVEAHSGAIGIESEVNRGTRVWFTLPVAATG</sequence>
<dbReference type="HOGENOM" id="CLU_000445_89_6_0"/>